<feature type="signal peptide" evidence="6">
    <location>
        <begin position="1"/>
        <end position="19"/>
    </location>
</feature>
<evidence type="ECO:0000256" key="6">
    <source>
        <dbReference type="SAM" id="SignalP"/>
    </source>
</evidence>
<dbReference type="PANTHER" id="PTHR23301">
    <property type="entry name" value="CHITIN BINDING PERITROPHIN-A"/>
    <property type="match status" value="1"/>
</dbReference>
<dbReference type="AlphaFoldDB" id="A0AAW0UBE4"/>
<keyword evidence="3" id="KW-0677">Repeat</keyword>
<evidence type="ECO:0000313" key="9">
    <source>
        <dbReference type="Proteomes" id="UP001487740"/>
    </source>
</evidence>
<keyword evidence="9" id="KW-1185">Reference proteome</keyword>
<dbReference type="Pfam" id="PF01607">
    <property type="entry name" value="CBM_14"/>
    <property type="match status" value="1"/>
</dbReference>
<gene>
    <name evidence="8" type="ORF">O3P69_005107</name>
</gene>
<protein>
    <recommendedName>
        <fullName evidence="7">Chitin-binding type-2 domain-containing protein</fullName>
    </recommendedName>
</protein>
<dbReference type="InterPro" id="IPR051940">
    <property type="entry name" value="Chitin_bind-dev_reg"/>
</dbReference>
<evidence type="ECO:0000256" key="1">
    <source>
        <dbReference type="ARBA" id="ARBA00022669"/>
    </source>
</evidence>
<dbReference type="GO" id="GO:0005576">
    <property type="term" value="C:extracellular region"/>
    <property type="evidence" value="ECO:0007669"/>
    <property type="project" value="InterPro"/>
</dbReference>
<dbReference type="PANTHER" id="PTHR23301:SF0">
    <property type="entry name" value="CHITIN-BINDING TYPE-2 DOMAIN-CONTAINING PROTEIN-RELATED"/>
    <property type="match status" value="1"/>
</dbReference>
<evidence type="ECO:0000256" key="3">
    <source>
        <dbReference type="ARBA" id="ARBA00022737"/>
    </source>
</evidence>
<organism evidence="8 9">
    <name type="scientific">Scylla paramamosain</name>
    <name type="common">Mud crab</name>
    <dbReference type="NCBI Taxonomy" id="85552"/>
    <lineage>
        <taxon>Eukaryota</taxon>
        <taxon>Metazoa</taxon>
        <taxon>Ecdysozoa</taxon>
        <taxon>Arthropoda</taxon>
        <taxon>Crustacea</taxon>
        <taxon>Multicrustacea</taxon>
        <taxon>Malacostraca</taxon>
        <taxon>Eumalacostraca</taxon>
        <taxon>Eucarida</taxon>
        <taxon>Decapoda</taxon>
        <taxon>Pleocyemata</taxon>
        <taxon>Brachyura</taxon>
        <taxon>Eubrachyura</taxon>
        <taxon>Portunoidea</taxon>
        <taxon>Portunidae</taxon>
        <taxon>Portuninae</taxon>
        <taxon>Scylla</taxon>
    </lineage>
</organism>
<dbReference type="Gene3D" id="2.170.140.10">
    <property type="entry name" value="Chitin binding domain"/>
    <property type="match status" value="1"/>
</dbReference>
<dbReference type="InterPro" id="IPR002557">
    <property type="entry name" value="Chitin-bd_dom"/>
</dbReference>
<dbReference type="EMBL" id="JARAKH010000015">
    <property type="protein sequence ID" value="KAK8396894.1"/>
    <property type="molecule type" value="Genomic_DNA"/>
</dbReference>
<accession>A0AAW0UBE4</accession>
<keyword evidence="2 6" id="KW-0732">Signal</keyword>
<evidence type="ECO:0000259" key="7">
    <source>
        <dbReference type="PROSITE" id="PS50940"/>
    </source>
</evidence>
<comment type="caution">
    <text evidence="8">The sequence shown here is derived from an EMBL/GenBank/DDBJ whole genome shotgun (WGS) entry which is preliminary data.</text>
</comment>
<proteinExistence type="predicted"/>
<dbReference type="SUPFAM" id="SSF57625">
    <property type="entry name" value="Invertebrate chitin-binding proteins"/>
    <property type="match status" value="1"/>
</dbReference>
<dbReference type="Proteomes" id="UP001487740">
    <property type="component" value="Unassembled WGS sequence"/>
</dbReference>
<evidence type="ECO:0000313" key="8">
    <source>
        <dbReference type="EMBL" id="KAK8396894.1"/>
    </source>
</evidence>
<keyword evidence="5" id="KW-0325">Glycoprotein</keyword>
<name>A0AAW0UBE4_SCYPA</name>
<dbReference type="InterPro" id="IPR036508">
    <property type="entry name" value="Chitin-bd_dom_sf"/>
</dbReference>
<feature type="domain" description="Chitin-binding type-2" evidence="7">
    <location>
        <begin position="30"/>
        <end position="89"/>
    </location>
</feature>
<keyword evidence="1" id="KW-0147">Chitin-binding</keyword>
<reference evidence="8 9" key="1">
    <citation type="submission" date="2023-03" db="EMBL/GenBank/DDBJ databases">
        <title>High-quality genome of Scylla paramamosain provides insights in environmental adaptation.</title>
        <authorList>
            <person name="Zhang L."/>
        </authorList>
    </citation>
    <scope>NUCLEOTIDE SEQUENCE [LARGE SCALE GENOMIC DNA]</scope>
    <source>
        <strain evidence="8">LZ_2023a</strain>
        <tissue evidence="8">Muscle</tissue>
    </source>
</reference>
<dbReference type="SMART" id="SM00494">
    <property type="entry name" value="ChtBD2"/>
    <property type="match status" value="1"/>
</dbReference>
<evidence type="ECO:0000256" key="4">
    <source>
        <dbReference type="ARBA" id="ARBA00023157"/>
    </source>
</evidence>
<feature type="chain" id="PRO_5043743606" description="Chitin-binding type-2 domain-containing protein" evidence="6">
    <location>
        <begin position="20"/>
        <end position="95"/>
    </location>
</feature>
<evidence type="ECO:0000256" key="2">
    <source>
        <dbReference type="ARBA" id="ARBA00022729"/>
    </source>
</evidence>
<dbReference type="PROSITE" id="PS50940">
    <property type="entry name" value="CHIT_BIND_II"/>
    <property type="match status" value="1"/>
</dbReference>
<evidence type="ECO:0000256" key="5">
    <source>
        <dbReference type="ARBA" id="ARBA00023180"/>
    </source>
</evidence>
<sequence>MKSFLLALVMVVVVSLVASRRYIPCPPEVSARCPPLGNMAVLLPHPHFCSKYCECVDEGLAYVLPCPEKLLWDEKINTCNWPDNVDCGNRPVQLF</sequence>
<dbReference type="GO" id="GO:0008061">
    <property type="term" value="F:chitin binding"/>
    <property type="evidence" value="ECO:0007669"/>
    <property type="project" value="UniProtKB-KW"/>
</dbReference>
<keyword evidence="4" id="KW-1015">Disulfide bond</keyword>